<dbReference type="InterPro" id="IPR020806">
    <property type="entry name" value="PKS_PP-bd"/>
</dbReference>
<comment type="caution">
    <text evidence="11">The sequence shown here is derived from an EMBL/GenBank/DDBJ whole genome shotgun (WGS) entry which is preliminary data.</text>
</comment>
<evidence type="ECO:0000256" key="5">
    <source>
        <dbReference type="ARBA" id="ARBA00022553"/>
    </source>
</evidence>
<evidence type="ECO:0000256" key="4">
    <source>
        <dbReference type="ARBA" id="ARBA00022450"/>
    </source>
</evidence>
<dbReference type="InterPro" id="IPR057737">
    <property type="entry name" value="Condensation_MtbB-like"/>
</dbReference>
<dbReference type="Gene3D" id="2.30.38.10">
    <property type="entry name" value="Luciferase, Domain 3"/>
    <property type="match status" value="1"/>
</dbReference>
<dbReference type="GO" id="GO:0044550">
    <property type="term" value="P:secondary metabolite biosynthetic process"/>
    <property type="evidence" value="ECO:0007669"/>
    <property type="project" value="UniProtKB-ARBA"/>
</dbReference>
<gene>
    <name evidence="11" type="ORF">B9G39_00955</name>
</gene>
<comment type="pathway">
    <text evidence="2">Siderophore biosynthesis.</text>
</comment>
<dbReference type="SUPFAM" id="SSF53901">
    <property type="entry name" value="Thiolase-like"/>
    <property type="match status" value="1"/>
</dbReference>
<dbReference type="SUPFAM" id="SSF55048">
    <property type="entry name" value="Probable ACP-binding domain of malonyl-CoA ACP transacylase"/>
    <property type="match status" value="1"/>
</dbReference>
<dbReference type="InterPro" id="IPR014031">
    <property type="entry name" value="Ketoacyl_synth_C"/>
</dbReference>
<dbReference type="InterPro" id="IPR025110">
    <property type="entry name" value="AMP-bd_C"/>
</dbReference>
<dbReference type="PROSITE" id="PS50075">
    <property type="entry name" value="CARRIER"/>
    <property type="match status" value="4"/>
</dbReference>
<dbReference type="Gene3D" id="3.30.559.10">
    <property type="entry name" value="Chloramphenicol acetyltransferase-like domain"/>
    <property type="match status" value="5"/>
</dbReference>
<feature type="domain" description="Carrier" evidence="9">
    <location>
        <begin position="1038"/>
        <end position="1115"/>
    </location>
</feature>
<dbReference type="PROSITE" id="PS00606">
    <property type="entry name" value="KS3_1"/>
    <property type="match status" value="1"/>
</dbReference>
<dbReference type="Pfam" id="PF00698">
    <property type="entry name" value="Acyl_transf_1"/>
    <property type="match status" value="1"/>
</dbReference>
<dbReference type="RefSeq" id="WP_094785675.1">
    <property type="nucleotide sequence ID" value="NZ_NDXW01000001.1"/>
</dbReference>
<dbReference type="GO" id="GO:0004315">
    <property type="term" value="F:3-oxoacyl-[acyl-carrier-protein] synthase activity"/>
    <property type="evidence" value="ECO:0007669"/>
    <property type="project" value="InterPro"/>
</dbReference>
<dbReference type="NCBIfam" id="NF003417">
    <property type="entry name" value="PRK04813.1"/>
    <property type="match status" value="3"/>
</dbReference>
<keyword evidence="4" id="KW-0596">Phosphopantetheine</keyword>
<dbReference type="InterPro" id="IPR014043">
    <property type="entry name" value="Acyl_transferase_dom"/>
</dbReference>
<dbReference type="GO" id="GO:0005737">
    <property type="term" value="C:cytoplasm"/>
    <property type="evidence" value="ECO:0007669"/>
    <property type="project" value="TreeGrafter"/>
</dbReference>
<dbReference type="Pfam" id="PF00550">
    <property type="entry name" value="PP-binding"/>
    <property type="match status" value="4"/>
</dbReference>
<dbReference type="InterPro" id="IPR001242">
    <property type="entry name" value="Condensation_dom"/>
</dbReference>
<dbReference type="Gene3D" id="3.40.50.12780">
    <property type="entry name" value="N-terminal domain of ligase-like"/>
    <property type="match status" value="2"/>
</dbReference>
<organism evidence="11 12">
    <name type="scientific">Zooshikella ganghwensis</name>
    <dbReference type="NCBI Taxonomy" id="202772"/>
    <lineage>
        <taxon>Bacteria</taxon>
        <taxon>Pseudomonadati</taxon>
        <taxon>Pseudomonadota</taxon>
        <taxon>Gammaproteobacteria</taxon>
        <taxon>Oceanospirillales</taxon>
        <taxon>Zooshikellaceae</taxon>
        <taxon>Zooshikella</taxon>
    </lineage>
</organism>
<dbReference type="Pfam" id="PF00109">
    <property type="entry name" value="ketoacyl-synt"/>
    <property type="match status" value="1"/>
</dbReference>
<dbReference type="Gene3D" id="3.40.50.1820">
    <property type="entry name" value="alpha/beta hydrolase"/>
    <property type="match status" value="1"/>
</dbReference>
<keyword evidence="5" id="KW-0597">Phosphoprotein</keyword>
<evidence type="ECO:0000259" key="9">
    <source>
        <dbReference type="PROSITE" id="PS50075"/>
    </source>
</evidence>
<dbReference type="SMART" id="SM00827">
    <property type="entry name" value="PKS_AT"/>
    <property type="match status" value="1"/>
</dbReference>
<dbReference type="SMART" id="SM00825">
    <property type="entry name" value="PKS_KS"/>
    <property type="match status" value="1"/>
</dbReference>
<dbReference type="GO" id="GO:0043041">
    <property type="term" value="P:amino acid activation for nonribosomal peptide biosynthetic process"/>
    <property type="evidence" value="ECO:0007669"/>
    <property type="project" value="TreeGrafter"/>
</dbReference>
<dbReference type="InterPro" id="IPR045851">
    <property type="entry name" value="AMP-bd_C_sf"/>
</dbReference>
<dbReference type="FunFam" id="3.30.300.30:FF:000010">
    <property type="entry name" value="Enterobactin synthetase component F"/>
    <property type="match status" value="1"/>
</dbReference>
<evidence type="ECO:0000313" key="12">
    <source>
        <dbReference type="Proteomes" id="UP000257039"/>
    </source>
</evidence>
<feature type="domain" description="Carrier" evidence="9">
    <location>
        <begin position="4032"/>
        <end position="4107"/>
    </location>
</feature>
<dbReference type="Proteomes" id="UP000257039">
    <property type="component" value="Unassembled WGS sequence"/>
</dbReference>
<dbReference type="InterPro" id="IPR020841">
    <property type="entry name" value="PKS_Beta-ketoAc_synthase_dom"/>
</dbReference>
<sequence>MTIISLLNDLKCQHIFLWVNEAGELNYSFDKNRGFPDAIKQQVIAHKAVLIELLNANKIHNEEQAKASPFLSLPRANWPAKLDSIQQGMYLQGQIDSLPYTYTIPLFIAFNELDAQRMQQAIQLFLKKHPLFCQSVADDLQRAFLPAALFHCPVREISSSELQQHKDSLAKTVFPLDEGQFTCFELLYLTDKNTWVLACIHHHMLSDAYSVPVIADELAAAYENPQRFAATLKQPTYLDYSAYQQAQALGEAETQFKDRLIAELNEAEVPQLRQCYSATGSNAATHLTAMLTEEEYQYLTDLCGKHELTLYPLLFTHFIHSIAVYTGQNESFPVGMTLANRPEAFQAAIGPFINTLPVVPALNRKESVLANAKTLHHTAIQYQQMNNLNIEQLVEGIQGGAPRLAELVQVLFTLHNFDEYSAQTQNTEYQIQPYADLAEKFGISLIAGVQSSCMSFTLTYAAEKYEQAQIEAIFNSFVDSLKQHDEGVWLSPLSQLLPISNRVEHQLLQHWNDTRCDFSDQTHVAAILEHQVEQTPHNLAVADAKQRLTYQQLNERANQLAHYLIAQGVVQGSLVALSLERSVDTVISIWAVLKTGAAYIPLEPDFPQDRVEYILSDSQAAVILAHSKHADSLVDFKERLLLLDSPETHRLLADQQTQNLSVAVHPTDLAYVIYTSGTTGKPKGVMCEHRGLVNRIEWMQKNYPLAADDRVLQKTPYVFDVSVWELLWANWYGAAIIMAEPDGHKDADYLIELIEREKISTLHFVPSMLSAFTQTLGARPNALARLVSLKYMFCSGEALHLSQVKDIKALLPDVQLHNLYGPTEASIDVLFFDCNDPALSKVLIGKPIDNIQALVLDENLRLLPPGAVGELHLAGVGLARGYLNNPVLTAEKFVENPYQSTEDKQHGINGRLYKTGDLVYQQPDGSVVYLGRNDFQVKIRGFRIELGDITTNLELHPLVSQAAVTVVKDTQPWLVGYIVAADECSDEMLKSHLLAALPEYMVPESFVRLDALPVTVNGKLNVKALPIPERTLTDNVVAPKNELEASVRDIVAALLGLEPQQLGCSSNLYQLGLDSIMAIRLVSQLRQASLLDLSVKDVFALKTISALCQLASEERSSVTYQVEEGVLSGEVPLLPIQSWFFARQFIQPEHWNQAFCIDVPLLEQNALQHAVSELVKHHDALRLHYTDTPEGQYPRQFYGEQQPVNVIQVNLDEHTDAQALSELMTSWQSSFDLTSGPLFQFVYMEGLKPDRGLLFCAFHHLIMDSVSWGIIVHDLQVLYQGKKLPQKGSSYRQWTQCIEQYPHQHSEELRYWQALMEDYCVPQSFLSSKQPFTSSQIKLPQSLTQSLLGECHKAFNTQINDVLIAAADTALTEVLAGEVTHISLEGHGREVIAEVIDSPLDIERTVGWFTSLSPYKLQSCQNLQTTLIGCKEQLRAMPGNGVGYGTWAQSSDLPIPSVCFNYLGQLDSLVQPTSEHTEQWHLVVTETGQTIGHPEDWPFSITIFGFVVDGQLHIEVKSCLTEAVNQKLLDCYQTALVALVDLCANQKTTEYSASDFKFISGEADLAQLPLSAKGESTQDFAMTEIQKAYLLGRMGQYEIGNVANHIYNEYVYSSLDINRLENAINELISLCPVLRTVFDENTMRQRYLPTSEVGHYCVHTNYFDVNKSDATLADVRHRLSHAVYDVSCFPLFTFEVSQFKDCYVLHVSIDLILLDVQSRLMMYSLLDRLYRGEDITASLPKVNFKDYQDYVVHLPNSVWYEKDKAYWAEKLQTLPLRPNLPLKQEPMNVTQPTFSEHTLYLEPEIWQQFKKKAQDYQVSYSSVLLALYGYLIARFSGNDEFLITLTLFNRYPVCERVDEILGDFTSTNLFHFKDAGSQLLETITRTHDRMWDDVNHALYNGIQVQRELVKRHQLDANAATSPIVFTGVIGQQTDRWEKRSFLVESELREQRYWCAQTSQAWIDLQAVESGDRFMSKWLYVDQLFEPDFIPHLNHCYCELITHLATQEWARSVPRGYLPPEDERCIALINSANQPVSEETLVSLFEKQAREAHRIAVYDERLGQSYTYAQLQQDSERLASYCLAMEGELIAVLAEKGYAQLCACLAIMKAGKGYLPLHVDWPEERMNGVLAQAEADHLLITELQAQRDFKLMQSISSLCIETALADESCSAKVSLPEVKTDDVAYVIFTSGSTGKPKGVTISHRGAVNTIIAVNEQYNVTADDALFALSELSFDLSVYDLFGALAVGAKVVFPDQQHVKIPDCWLPLIQQEKVSIWNTVPQLAGLLEEAASATNTPLPSLRLFMMSGDWIPLNLLDRLACTFPAAKQLSLGGATEGSIWSIWYPIDSRQSDWASVPYGKAMPNQTMSVLDNQLQPCPVGVTGEIYIGGLGVALSYWKNEALTGERFIEHPDLGRIYKTGDLGRVESDGNIIFQGRNDFQVKVRGHRIELGEIEAVITQFEGVEQSLVLTQPVDGENSSVNLVGYYVTKAQVDELALRQALASRLPEYMVPPFLIALDSLPLTANGKLDRAALPVPNTHTSNQQCQPSNLIEAKLCQLWAGVLNISQQRLGIHDDIFSLGCDSVMAIQMVGRLRREMQVELGLRELFTYRSVATLAEFVSDKLQNSNADVAEPQTEQPSLTGEVPLLPIQQWFFSNEWMVASHWNQTAMLVTPPLSFSRLEQAVSQVVAHHDAFALRFTVNDDGEWVQHYQPDTAKPTCHRVDIRELAVKEHEPGFDACLKEALANLHSQFDLANGPLSVFAYLDGFSDGQGRLFMAWHHLIIDTVSQSVLIEDLYQAYLRQPLGSKSSSYRQWSELVNSLSLTDEEMLFWQSQLPGPEAALLAASKGSDSTEYRLQLSSDTTDSLLERARPLGMQPQDCLAWTLSRFLQQYTGQQSHSLWLEGHGRQHEHETLDVSRTMGWFTSRYPVRLTAKTNGREQLIDTKNQLRRCAEKGLNYGAAFSMPCTSLDGVSLNYLGRIESNDSSPWQLALAYSELSSHSENPSLHLLEVVSWLANGQLQLLVKSNLRDITAQNVAEALSAQLDMLLAELGDEQRTWLTESDVNFVVSQNYLDQLQKHQEVEQVFRANSLQQGMIHHSLAYGDQDASYRIAVRWDYHAQVEPQLFHQAWQLLQKQLACLRSRFDWRGEIVQVVDREMGFPWVYHDFSDMNANDREQALAKLQQEDRRCNYDLSAGGLFRVCLVKLDQHHYCCLFNVHHAILDGWSSPILMAHLHDIYDALQKGTPLPLVSDAFSAVQNYIQQHQNADKDYWSEYLSDVEEAMPLSSLLHPEVSPAEYRQQRQVKSLQRLSLKLSNAELSSLNGLAQMYGITVNSVFLFAWHKLLSLYSGAAQTVVGTVIAGRMLPVAGIEHAVGMFLNTLPIKHQHDTGTSILAQIRALQDAVGEANSRSLVSLADLQQGGSRLFDSLYVFENYPDPSLQDDLDRLNHQFVSREEHRDYPLALQVEEQADAINIYLDFATEWFSPTKMQQALNVLQQIVTQVLADPEEQQLQFAPSIMAGEKLQNMVPAIPTRNLAAAIGHYACHQPDAPALCHSGEVFSYLQLHQQVLAVAYCLQSEYAIISGQRVALLMPRDTLALTVILAIGRLGATYVPLSYDYPAERIEYILQDCQADCLVTDGLHDQLLPNVSIPTLVLDSAKQALLNVPANLAEPEIKPQDTTYILYTSGTTGQPKGVALSNSAFIATLHGLWQAHFPNKTRLNTFSMTNMVFDIFGAEFGLPFLSGGTLTLGDYRESPINCQSLDFIQTTPSMLEFTLPSFEQNTKCTLLVGGEALSHHLAQRALAKFSRVINVYGPTETCIWSTSKTYLAGQDTGVISIGRPLPGECCTVLGLQGEPLPSGACGELYISGTGVAQGYVNKPELNESRFIRLPFADGTWYRTGDTVRQLDDGSLLFMGRQDGQIKVMGHRIEKADIEQAMLAHPQIQQVTVQLVNSSAGSSNAQVLVGYYVSSAADMNSLTLAQWLKQKLPDYMVPEQFVALEALPMSVNGKLNSKALPAPTFDSPATDDEAFKAESEPLVQVLQSIWCQLLQRDSVGLLDKFFELGGNSILLTRMHGLLPADVQSTVSLIDLFKLPTIASIVHYVEQQASTEKPAVVKQKAQSIAHTDIAIIGMSGRFPQSETLAEFWEHLKAGKELVSRYSVEELQGLVPESQLSNPNYVLAQSKLEGIECFDAGFFGLTAKEAMMMDPQHRVFLECVWHAFENANYDPLTITDDVGVYASVGNNHYESDYVLPSMKHADLVDHYQVMISNQSHFLATRVAYTLNLTGPAMTVQTACSSSLVAVHQACRAIQAGDCQMAIAGGISLGQLEKQGYLYQPGMIFSADGHCRPFDSESTGTIEGQGVGVVLLKPLAQALEHGDSVIAVIKGSAINNDGNHKAGFTAPSEDRQAAVIRQAMANAQVSADDLSYIEAHGTGTKLGDPIEIAGLSQALSGRTSKQPCAIGALKSNLGHLDVAAGIAGLIKVALCLQHKTLVPTVHFQQENAELKLATRGFKVQQTTEEWSQDQGCGLRTAGVSAFGIGGTNAHVILQEAPEMNPSLQEKVTGRPLLLCLSAPDEEGLHRQSKAMATFVRGAQTEQLVRAGFTLMHSRSRFDCQRVVTGNNSKELAEALVVQPQIIHKPGRAPSVVFMFPGQGAQYKGMTQWLFDNEPAFRFWVEQCLDIVAPMLGSEVSREDLLAASERINDTAITHPALFICEFALAKWLMDKGVSPAAMIGHSLGEYVAACCAGVLSLTDALSLVIKRGQLLASLPQGRMVSVRCTYEEIRPFVETHQLDIAAINEAQSCVISGAPDKVAALEAVLNQQGITYRSVKVSRAFHSAMLDPILDDFAQLVSSVQLNAPVLPYISNLSGDWIKPEQTCSVAYWVEHLRQTVMFEAGLSTLFNSKQFSDMVLVEVGPGTILSGLAKRHQGLKSTHHVIQGLAERSPFQHLMSMVGQLFCLSVPVDLQKFWQLSPENRIKLPGYAFARDHYWIGENKAKTVVPEIITQENTISSDKALNEQVSDICCHVLGLETVNPDADFFELGGDSLTAVQYSSRVTNQFGVAIEFMQLPRLTVNAIVTALNAAMQKNQPEEQDTIVLLQKGKPSHPPIILIHPIGGDIYFYWDLAKALPEDYPVYAIRSPMLTSDVHFSRLEDMAESYLQGVISCVGKKQTPIFAGSSFGGIVAYEMAQQYKHRYGVNAPVIMVDSPCYGNLPDGMSGAEILDYLLTFGMAEINVDNAIYAALETLEDKVEYLGKISQGTAYESILSAAFLPRYLRVWECNNGLMQKYQPSKSVSDILFFAHTDVIPSFPAHQDRFWKKLGHTSFKVIPVAGNHLTMNGPKNSAFLAESIADWYESEICHVV</sequence>
<dbReference type="InterPro" id="IPR016039">
    <property type="entry name" value="Thiolase-like"/>
</dbReference>
<dbReference type="PANTHER" id="PTHR45527">
    <property type="entry name" value="NONRIBOSOMAL PEPTIDE SYNTHETASE"/>
    <property type="match status" value="1"/>
</dbReference>
<dbReference type="NCBIfam" id="TIGR01733">
    <property type="entry name" value="AA-adenyl-dom"/>
    <property type="match status" value="3"/>
</dbReference>
<keyword evidence="7" id="KW-0808">Transferase</keyword>
<dbReference type="Pfam" id="PF16197">
    <property type="entry name" value="KAsynt_C_assoc"/>
    <property type="match status" value="1"/>
</dbReference>
<dbReference type="InterPro" id="IPR001031">
    <property type="entry name" value="Thioesterase"/>
</dbReference>
<evidence type="ECO:0000256" key="3">
    <source>
        <dbReference type="ARBA" id="ARBA00005194"/>
    </source>
</evidence>
<dbReference type="Pfam" id="PF13193">
    <property type="entry name" value="AMP-binding_C"/>
    <property type="match status" value="3"/>
</dbReference>
<dbReference type="EMBL" id="NDXW01000001">
    <property type="protein sequence ID" value="RDH42124.1"/>
    <property type="molecule type" value="Genomic_DNA"/>
</dbReference>
<dbReference type="Pfam" id="PF00668">
    <property type="entry name" value="Condensation"/>
    <property type="match status" value="5"/>
</dbReference>
<evidence type="ECO:0000256" key="2">
    <source>
        <dbReference type="ARBA" id="ARBA00004924"/>
    </source>
</evidence>
<dbReference type="Gene3D" id="3.40.366.10">
    <property type="entry name" value="Malonyl-Coenzyme A Acyl Carrier Protein, domain 2"/>
    <property type="match status" value="1"/>
</dbReference>
<dbReference type="FunFam" id="3.40.50.12780:FF:000012">
    <property type="entry name" value="Non-ribosomal peptide synthetase"/>
    <property type="match status" value="1"/>
</dbReference>
<dbReference type="SUPFAM" id="SSF52777">
    <property type="entry name" value="CoA-dependent acyltransferases"/>
    <property type="match status" value="10"/>
</dbReference>
<feature type="domain" description="Carrier" evidence="9">
    <location>
        <begin position="5013"/>
        <end position="5091"/>
    </location>
</feature>
<dbReference type="GO" id="GO:0006633">
    <property type="term" value="P:fatty acid biosynthetic process"/>
    <property type="evidence" value="ECO:0007669"/>
    <property type="project" value="UniProtKB-UniPathway"/>
</dbReference>
<dbReference type="PANTHER" id="PTHR45527:SF1">
    <property type="entry name" value="FATTY ACID SYNTHASE"/>
    <property type="match status" value="1"/>
</dbReference>
<evidence type="ECO:0000256" key="1">
    <source>
        <dbReference type="ARBA" id="ARBA00001957"/>
    </source>
</evidence>
<dbReference type="InterPro" id="IPR006162">
    <property type="entry name" value="Ppantetheine_attach_site"/>
</dbReference>
<dbReference type="InterPro" id="IPR010071">
    <property type="entry name" value="AA_adenyl_dom"/>
</dbReference>
<dbReference type="InterPro" id="IPR023213">
    <property type="entry name" value="CAT-like_dom_sf"/>
</dbReference>
<dbReference type="Gene3D" id="3.30.70.3290">
    <property type="match status" value="1"/>
</dbReference>
<keyword evidence="12" id="KW-1185">Reference proteome</keyword>
<dbReference type="Pfam" id="PF00501">
    <property type="entry name" value="AMP-binding"/>
    <property type="match status" value="3"/>
</dbReference>
<dbReference type="InterPro" id="IPR042099">
    <property type="entry name" value="ANL_N_sf"/>
</dbReference>
<dbReference type="InterPro" id="IPR001227">
    <property type="entry name" value="Ac_transferase_dom_sf"/>
</dbReference>
<dbReference type="InterPro" id="IPR032821">
    <property type="entry name" value="PKS_assoc"/>
</dbReference>
<reference evidence="11 12" key="1">
    <citation type="submission" date="2017-04" db="EMBL/GenBank/DDBJ databases">
        <title>Draft genome sequence of Zooshikella ganghwensis VG4 isolated from Red Sea sediments.</title>
        <authorList>
            <person name="Rehman Z."/>
            <person name="Alam I."/>
            <person name="Kamau A."/>
            <person name="Bajic V."/>
            <person name="Leiknes T."/>
        </authorList>
    </citation>
    <scope>NUCLEOTIDE SEQUENCE [LARGE SCALE GENOMIC DNA]</scope>
    <source>
        <strain evidence="11 12">VG4</strain>
    </source>
</reference>
<dbReference type="Pfam" id="PF00975">
    <property type="entry name" value="Thioesterase"/>
    <property type="match status" value="1"/>
</dbReference>
<evidence type="ECO:0000313" key="11">
    <source>
        <dbReference type="EMBL" id="RDH42124.1"/>
    </source>
</evidence>
<dbReference type="InterPro" id="IPR000873">
    <property type="entry name" value="AMP-dep_synth/lig_dom"/>
</dbReference>
<proteinExistence type="inferred from homology"/>
<dbReference type="SMART" id="SM00823">
    <property type="entry name" value="PKS_PP"/>
    <property type="match status" value="4"/>
</dbReference>
<protein>
    <submittedName>
        <fullName evidence="11">Hybrid non-ribosomal peptide synthetase/type I polyketide synthase</fullName>
    </submittedName>
</protein>
<dbReference type="SUPFAM" id="SSF47336">
    <property type="entry name" value="ACP-like"/>
    <property type="match status" value="4"/>
</dbReference>
<dbReference type="PROSITE" id="PS00455">
    <property type="entry name" value="AMP_BINDING"/>
    <property type="match status" value="3"/>
</dbReference>
<dbReference type="GO" id="GO:0031177">
    <property type="term" value="F:phosphopantetheine binding"/>
    <property type="evidence" value="ECO:0007669"/>
    <property type="project" value="InterPro"/>
</dbReference>
<dbReference type="Gene3D" id="3.30.559.30">
    <property type="entry name" value="Nonribosomal peptide synthetase, condensation domain"/>
    <property type="match status" value="5"/>
</dbReference>
<dbReference type="InterPro" id="IPR009081">
    <property type="entry name" value="PP-bd_ACP"/>
</dbReference>
<dbReference type="Pfam" id="PF02801">
    <property type="entry name" value="Ketoacyl-synt_C"/>
    <property type="match status" value="1"/>
</dbReference>
<dbReference type="PROSITE" id="PS52004">
    <property type="entry name" value="KS3_2"/>
    <property type="match status" value="1"/>
</dbReference>
<dbReference type="CDD" id="cd05930">
    <property type="entry name" value="A_NRPS"/>
    <property type="match status" value="2"/>
</dbReference>
<accession>A0A4P9VID4</accession>
<dbReference type="InterPro" id="IPR036736">
    <property type="entry name" value="ACP-like_sf"/>
</dbReference>
<feature type="domain" description="Ketosynthase family 3 (KS3)" evidence="10">
    <location>
        <begin position="4124"/>
        <end position="4551"/>
    </location>
</feature>
<dbReference type="InterPro" id="IPR018201">
    <property type="entry name" value="Ketoacyl_synth_AS"/>
</dbReference>
<dbReference type="InterPro" id="IPR020845">
    <property type="entry name" value="AMP-binding_CS"/>
</dbReference>
<evidence type="ECO:0000259" key="10">
    <source>
        <dbReference type="PROSITE" id="PS52004"/>
    </source>
</evidence>
<dbReference type="InterPro" id="IPR016035">
    <property type="entry name" value="Acyl_Trfase/lysoPLipase"/>
</dbReference>
<evidence type="ECO:0000256" key="6">
    <source>
        <dbReference type="ARBA" id="ARBA00022598"/>
    </source>
</evidence>
<dbReference type="SUPFAM" id="SSF53474">
    <property type="entry name" value="alpha/beta-Hydrolases"/>
    <property type="match status" value="1"/>
</dbReference>
<dbReference type="UniPathway" id="UPA00094"/>
<dbReference type="Gene3D" id="3.40.50.980">
    <property type="match status" value="2"/>
</dbReference>
<evidence type="ECO:0000256" key="7">
    <source>
        <dbReference type="ARBA" id="ARBA00022679"/>
    </source>
</evidence>
<dbReference type="InterPro" id="IPR016036">
    <property type="entry name" value="Malonyl_transacylase_ACP-bd"/>
</dbReference>
<dbReference type="CDD" id="cd00833">
    <property type="entry name" value="PKS"/>
    <property type="match status" value="1"/>
</dbReference>
<dbReference type="PROSITE" id="PS00012">
    <property type="entry name" value="PHOSPHOPANTETHEINE"/>
    <property type="match status" value="1"/>
</dbReference>
<dbReference type="InterPro" id="IPR014030">
    <property type="entry name" value="Ketoacyl_synth_N"/>
</dbReference>
<comment type="similarity">
    <text evidence="8">In the C-terminal section; belongs to the NRP synthetase family.</text>
</comment>
<dbReference type="SUPFAM" id="SSF52151">
    <property type="entry name" value="FabD/lysophospholipase-like"/>
    <property type="match status" value="1"/>
</dbReference>
<name>A0A4P9VID4_9GAMM</name>
<dbReference type="InterPro" id="IPR029058">
    <property type="entry name" value="AB_hydrolase_fold"/>
</dbReference>
<keyword evidence="6" id="KW-0436">Ligase</keyword>
<dbReference type="Gene3D" id="3.30.300.30">
    <property type="match status" value="3"/>
</dbReference>
<dbReference type="CDD" id="cd19535">
    <property type="entry name" value="Cyc_NRPS"/>
    <property type="match status" value="1"/>
</dbReference>
<dbReference type="Gene3D" id="3.40.47.10">
    <property type="match status" value="1"/>
</dbReference>
<dbReference type="FunFam" id="3.40.50.980:FF:000001">
    <property type="entry name" value="Non-ribosomal peptide synthetase"/>
    <property type="match status" value="1"/>
</dbReference>
<dbReference type="Gene3D" id="1.10.1200.10">
    <property type="entry name" value="ACP-like"/>
    <property type="match status" value="4"/>
</dbReference>
<dbReference type="SUPFAM" id="SSF56801">
    <property type="entry name" value="Acetyl-CoA synthetase-like"/>
    <property type="match status" value="3"/>
</dbReference>
<comment type="pathway">
    <text evidence="3">Lipid metabolism; fatty acid biosynthesis.</text>
</comment>
<feature type="domain" description="Carrier" evidence="9">
    <location>
        <begin position="2544"/>
        <end position="2621"/>
    </location>
</feature>
<evidence type="ECO:0000256" key="8">
    <source>
        <dbReference type="ARBA" id="ARBA00029443"/>
    </source>
</evidence>
<comment type="cofactor">
    <cofactor evidence="1">
        <name>pantetheine 4'-phosphate</name>
        <dbReference type="ChEBI" id="CHEBI:47942"/>
    </cofactor>
</comment>